<dbReference type="InterPro" id="IPR043597">
    <property type="entry name" value="TPH_dom"/>
</dbReference>
<dbReference type="AlphaFoldDB" id="A0A0G4F9P5"/>
<dbReference type="OMA" id="NERHIIR"/>
<evidence type="ECO:0000313" key="5">
    <source>
        <dbReference type="EMBL" id="CEM09639.1"/>
    </source>
</evidence>
<name>A0A0G4F9P5_VITBC</name>
<dbReference type="InParanoid" id="A0A0G4F9P5"/>
<proteinExistence type="predicted"/>
<evidence type="ECO:0000256" key="2">
    <source>
        <dbReference type="SAM" id="Coils"/>
    </source>
</evidence>
<dbReference type="OrthoDB" id="445364at2759"/>
<keyword evidence="6" id="KW-1185">Reference proteome</keyword>
<dbReference type="Proteomes" id="UP000041254">
    <property type="component" value="Unassembled WGS sequence"/>
</dbReference>
<evidence type="ECO:0000259" key="4">
    <source>
        <dbReference type="Pfam" id="PF13868"/>
    </source>
</evidence>
<feature type="compositionally biased region" description="Basic and acidic residues" evidence="3">
    <location>
        <begin position="460"/>
        <end position="489"/>
    </location>
</feature>
<organism evidence="5 6">
    <name type="scientific">Vitrella brassicaformis (strain CCMP3155)</name>
    <dbReference type="NCBI Taxonomy" id="1169540"/>
    <lineage>
        <taxon>Eukaryota</taxon>
        <taxon>Sar</taxon>
        <taxon>Alveolata</taxon>
        <taxon>Colpodellida</taxon>
        <taxon>Vitrellaceae</taxon>
        <taxon>Vitrella</taxon>
    </lineage>
</organism>
<evidence type="ECO:0000256" key="1">
    <source>
        <dbReference type="ARBA" id="ARBA00023054"/>
    </source>
</evidence>
<gene>
    <name evidence="5" type="ORF">Vbra_4281</name>
</gene>
<feature type="region of interest" description="Disordered" evidence="3">
    <location>
        <begin position="460"/>
        <end position="555"/>
    </location>
</feature>
<keyword evidence="1 2" id="KW-0175">Coiled coil</keyword>
<reference evidence="5 6" key="1">
    <citation type="submission" date="2014-11" db="EMBL/GenBank/DDBJ databases">
        <authorList>
            <person name="Zhu J."/>
            <person name="Qi W."/>
            <person name="Song R."/>
        </authorList>
    </citation>
    <scope>NUCLEOTIDE SEQUENCE [LARGE SCALE GENOMIC DNA]</scope>
</reference>
<dbReference type="PhylomeDB" id="A0A0G4F9P5"/>
<feature type="coiled-coil region" evidence="2">
    <location>
        <begin position="67"/>
        <end position="94"/>
    </location>
</feature>
<evidence type="ECO:0000256" key="3">
    <source>
        <dbReference type="SAM" id="MobiDB-lite"/>
    </source>
</evidence>
<evidence type="ECO:0000313" key="6">
    <source>
        <dbReference type="Proteomes" id="UP000041254"/>
    </source>
</evidence>
<feature type="coiled-coil region" evidence="2">
    <location>
        <begin position="207"/>
        <end position="242"/>
    </location>
</feature>
<sequence length="555" mass="65657">MAQTLQWAPDQGINPHIPEKRKQKLLDLQQREQLKDVLVTKFKQKYAKATAEAGIGPEVDKAINRQVKDFVENADVTKKNLNRLERRIEQDVKTQVVGAPSAGAQPDEARDTKTDITNVSAYTNASRATHVDNLSQLSMFQQQKPGDGSAVSGADVQTASGVRPVDALVDQFQDYDWSRLDDYARYINEVESQKEKERFKVEQGRLKRDLDGQLEEKQAKKVAEKEEDMKFYHIQNENLERLKKIEVQKEEEFKKKTMKEKVDRDEQLALDNKRRKEEDEVRQKEEKQFLARIDKELQKEKKKEQAKKDNERHIIRKLMEENEQEQIEKARKKKEDQEADLRSMEEYVRILDQQEAARESELKERLDRQRNLMDRMKDTVVKMQENKAEEDARRAEKQRLEMEARQFEVELNKQRKLKQMTEETKRFLFQQMQEREDAKTKEKELTKMRAQLLEEDLKDFTEQERSKAESRRSMNLRFRKELEEQMDEKRRRKETKMAPAEMKMNRKLLEIVEKTLSERDSQITAKQPIDDDEDLDSSPAPSPTKMGVLKEALVK</sequence>
<feature type="domain" description="Trichohyalin-plectin-homology" evidence="4">
    <location>
        <begin position="206"/>
        <end position="501"/>
    </location>
</feature>
<accession>A0A0G4F9P5</accession>
<dbReference type="Pfam" id="PF13868">
    <property type="entry name" value="TPH"/>
    <property type="match status" value="1"/>
</dbReference>
<feature type="region of interest" description="Disordered" evidence="3">
    <location>
        <begin position="253"/>
        <end position="286"/>
    </location>
</feature>
<protein>
    <recommendedName>
        <fullName evidence="4">Trichohyalin-plectin-homology domain-containing protein</fullName>
    </recommendedName>
</protein>
<feature type="compositionally biased region" description="Basic and acidic residues" evidence="3">
    <location>
        <begin position="503"/>
        <end position="521"/>
    </location>
</feature>
<dbReference type="VEuPathDB" id="CryptoDB:Vbra_4281"/>
<dbReference type="EMBL" id="CDMY01000395">
    <property type="protein sequence ID" value="CEM09639.1"/>
    <property type="molecule type" value="Genomic_DNA"/>
</dbReference>